<gene>
    <name evidence="1" type="ORF">BFW01_g371</name>
</gene>
<reference evidence="1" key="2">
    <citation type="journal article" date="2018" name="DNA Res.">
        <title>Comparative genome and transcriptome analyses reveal adaptations to opportunistic infections in woody plant degrading pathogens of Botryosphaeriaceae.</title>
        <authorList>
            <person name="Yan J.Y."/>
            <person name="Zhao W.S."/>
            <person name="Chen Z."/>
            <person name="Xing Q.K."/>
            <person name="Zhang W."/>
            <person name="Chethana K.W.T."/>
            <person name="Xue M.F."/>
            <person name="Xu J.P."/>
            <person name="Phillips A.J.L."/>
            <person name="Wang Y."/>
            <person name="Liu J.H."/>
            <person name="Liu M."/>
            <person name="Zhou Y."/>
            <person name="Jayawardena R.S."/>
            <person name="Manawasinghe I.S."/>
            <person name="Huang J.B."/>
            <person name="Qiao G.H."/>
            <person name="Fu C.Y."/>
            <person name="Guo F.F."/>
            <person name="Dissanayake A.J."/>
            <person name="Peng Y.L."/>
            <person name="Hyde K.D."/>
            <person name="Li X.H."/>
        </authorList>
    </citation>
    <scope>NUCLEOTIDE SEQUENCE</scope>
    <source>
        <strain evidence="1">CSS-01s</strain>
    </source>
</reference>
<accession>A0A8H7IRK8</accession>
<dbReference type="EMBL" id="MDYX01000037">
    <property type="protein sequence ID" value="KAF9630190.1"/>
    <property type="molecule type" value="Genomic_DNA"/>
</dbReference>
<evidence type="ECO:0008006" key="3">
    <source>
        <dbReference type="Google" id="ProtNLM"/>
    </source>
</evidence>
<name>A0A8H7IRK8_9PEZI</name>
<reference evidence="1" key="1">
    <citation type="submission" date="2016-08" db="EMBL/GenBank/DDBJ databases">
        <authorList>
            <person name="Yan J."/>
        </authorList>
    </citation>
    <scope>NUCLEOTIDE SEQUENCE</scope>
    <source>
        <strain evidence="1">CSS-01s</strain>
    </source>
</reference>
<protein>
    <recommendedName>
        <fullName evidence="3">Fungal N-terminal domain-containing protein</fullName>
    </recommendedName>
</protein>
<dbReference type="AlphaFoldDB" id="A0A8H7IRK8"/>
<evidence type="ECO:0000313" key="1">
    <source>
        <dbReference type="EMBL" id="KAF9630190.1"/>
    </source>
</evidence>
<organism evidence="1 2">
    <name type="scientific">Lasiodiplodia theobromae</name>
    <dbReference type="NCBI Taxonomy" id="45133"/>
    <lineage>
        <taxon>Eukaryota</taxon>
        <taxon>Fungi</taxon>
        <taxon>Dikarya</taxon>
        <taxon>Ascomycota</taxon>
        <taxon>Pezizomycotina</taxon>
        <taxon>Dothideomycetes</taxon>
        <taxon>Dothideomycetes incertae sedis</taxon>
        <taxon>Botryosphaeriales</taxon>
        <taxon>Botryosphaeriaceae</taxon>
        <taxon>Lasiodiplodia</taxon>
    </lineage>
</organism>
<comment type="caution">
    <text evidence="1">The sequence shown here is derived from an EMBL/GenBank/DDBJ whole genome shotgun (WGS) entry which is preliminary data.</text>
</comment>
<sequence>MSFGFGVGDFIAVGELCWKLYSQVYEVSRGAPEAIQNLKAELGDMHLTINKLVEDTKDPDSILVQSGPDRLNLACRVLEKTHETLKKLDDLSGKYELLQKPSSNLGKRHFWKRNYDKVKFAAESHTINDLRAKLVFHNGQISLLLQMVQSSSLERIENRQKKTENALQNIKAALSGTTSLGHTPLLSGFKGTDQHFMTRKLMKKAEINDRAWTSIGIRDWLQTGKWWLLKAQSQIHTATPSTPEYRQAWVNLIKASWILTDIVAVHPQRHFFGSGHQELDVLDLVQAVKTQHEDLAKESVLRPTLRDLEDSTWQIWMSTPSTALLPTLGDGGSNSRQWGTIGGFILFQK</sequence>
<evidence type="ECO:0000313" key="2">
    <source>
        <dbReference type="Proteomes" id="UP000627934"/>
    </source>
</evidence>
<dbReference type="Proteomes" id="UP000627934">
    <property type="component" value="Unassembled WGS sequence"/>
</dbReference>
<proteinExistence type="predicted"/>